<accession>A0ABD2NS65</accession>
<feature type="transmembrane region" description="Helical" evidence="2">
    <location>
        <begin position="205"/>
        <end position="227"/>
    </location>
</feature>
<keyword evidence="4" id="KW-1185">Reference proteome</keyword>
<evidence type="ECO:0000313" key="3">
    <source>
        <dbReference type="EMBL" id="KAL3281459.1"/>
    </source>
</evidence>
<comment type="caution">
    <text evidence="3">The sequence shown here is derived from an EMBL/GenBank/DDBJ whole genome shotgun (WGS) entry which is preliminary data.</text>
</comment>
<evidence type="ECO:0000313" key="4">
    <source>
        <dbReference type="Proteomes" id="UP001516400"/>
    </source>
</evidence>
<dbReference type="Proteomes" id="UP001516400">
    <property type="component" value="Unassembled WGS sequence"/>
</dbReference>
<evidence type="ECO:0008006" key="5">
    <source>
        <dbReference type="Google" id="ProtNLM"/>
    </source>
</evidence>
<reference evidence="3 4" key="1">
    <citation type="journal article" date="2021" name="BMC Biol.">
        <title>Horizontally acquired antibacterial genes associated with adaptive radiation of ladybird beetles.</title>
        <authorList>
            <person name="Li H.S."/>
            <person name="Tang X.F."/>
            <person name="Huang Y.H."/>
            <person name="Xu Z.Y."/>
            <person name="Chen M.L."/>
            <person name="Du X.Y."/>
            <person name="Qiu B.Y."/>
            <person name="Chen P.T."/>
            <person name="Zhang W."/>
            <person name="Slipinski A."/>
            <person name="Escalona H.E."/>
            <person name="Waterhouse R.M."/>
            <person name="Zwick A."/>
            <person name="Pang H."/>
        </authorList>
    </citation>
    <scope>NUCLEOTIDE SEQUENCE [LARGE SCALE GENOMIC DNA]</scope>
    <source>
        <strain evidence="3">SYSU2018</strain>
    </source>
</reference>
<keyword evidence="2" id="KW-1133">Transmembrane helix</keyword>
<keyword evidence="2" id="KW-0472">Membrane</keyword>
<protein>
    <recommendedName>
        <fullName evidence="5">ZP domain-containing protein</fullName>
    </recommendedName>
</protein>
<feature type="region of interest" description="Disordered" evidence="1">
    <location>
        <begin position="161"/>
        <end position="186"/>
    </location>
</feature>
<gene>
    <name evidence="3" type="ORF">HHI36_004668</name>
</gene>
<keyword evidence="2" id="KW-0812">Transmembrane</keyword>
<evidence type="ECO:0000256" key="2">
    <source>
        <dbReference type="SAM" id="Phobius"/>
    </source>
</evidence>
<dbReference type="AlphaFoldDB" id="A0ABD2NS65"/>
<dbReference type="EMBL" id="JABFTP020000144">
    <property type="protein sequence ID" value="KAL3281459.1"/>
    <property type="molecule type" value="Genomic_DNA"/>
</dbReference>
<proteinExistence type="predicted"/>
<sequence>MEDDQGQEYLNIFSESGYMSAINTLIRVQGNHASCIDHMFVRISAKATQCLSHASEIEVSTGPYFAGRIAVEAADGERCALDGDPTSPRDTYTLRINHEECGSKVNETTVATFVIVQENLPILTHSTRRFLVICSYQPETLTVRAGLNLPTHHRGQAQLTPVNAEEESNQIGRKGRNSRMGRAFQEPQALVRDNGGELYMPSSNIIPMFVMCVLSIAVLIGIVVIVYKMSNKNEEVFDDISVSGVSTVSSCSTLAESICEGGSLNCRSDV</sequence>
<name>A0ABD2NS65_9CUCU</name>
<evidence type="ECO:0000256" key="1">
    <source>
        <dbReference type="SAM" id="MobiDB-lite"/>
    </source>
</evidence>
<organism evidence="3 4">
    <name type="scientific">Cryptolaemus montrouzieri</name>
    <dbReference type="NCBI Taxonomy" id="559131"/>
    <lineage>
        <taxon>Eukaryota</taxon>
        <taxon>Metazoa</taxon>
        <taxon>Ecdysozoa</taxon>
        <taxon>Arthropoda</taxon>
        <taxon>Hexapoda</taxon>
        <taxon>Insecta</taxon>
        <taxon>Pterygota</taxon>
        <taxon>Neoptera</taxon>
        <taxon>Endopterygota</taxon>
        <taxon>Coleoptera</taxon>
        <taxon>Polyphaga</taxon>
        <taxon>Cucujiformia</taxon>
        <taxon>Coccinelloidea</taxon>
        <taxon>Coccinellidae</taxon>
        <taxon>Scymninae</taxon>
        <taxon>Scymnini</taxon>
        <taxon>Cryptolaemus</taxon>
    </lineage>
</organism>